<proteinExistence type="predicted"/>
<evidence type="ECO:0008006" key="5">
    <source>
        <dbReference type="Google" id="ProtNLM"/>
    </source>
</evidence>
<reference evidence="2 4" key="1">
    <citation type="submission" date="2021-12" db="EMBL/GenBank/DDBJ databases">
        <title>Genome sequence of Kibdelosporangium philippinense ATCC 49844.</title>
        <authorList>
            <person name="Fedorov E.A."/>
            <person name="Omeragic M."/>
            <person name="Shalygina K.F."/>
            <person name="Maclea K.S."/>
        </authorList>
    </citation>
    <scope>NUCLEOTIDE SEQUENCE [LARGE SCALE GENOMIC DNA]</scope>
    <source>
        <strain evidence="2 4">ATCC 49844</strain>
    </source>
</reference>
<accession>A0ABS8ZR27</accession>
<evidence type="ECO:0000313" key="2">
    <source>
        <dbReference type="EMBL" id="MCE7010057.1"/>
    </source>
</evidence>
<dbReference type="Proteomes" id="UP001521150">
    <property type="component" value="Unassembled WGS sequence"/>
</dbReference>
<evidence type="ECO:0000256" key="1">
    <source>
        <dbReference type="SAM" id="MobiDB-lite"/>
    </source>
</evidence>
<feature type="compositionally biased region" description="Low complexity" evidence="1">
    <location>
        <begin position="16"/>
        <end position="33"/>
    </location>
</feature>
<organism evidence="2 4">
    <name type="scientific">Kibdelosporangium philippinense</name>
    <dbReference type="NCBI Taxonomy" id="211113"/>
    <lineage>
        <taxon>Bacteria</taxon>
        <taxon>Bacillati</taxon>
        <taxon>Actinomycetota</taxon>
        <taxon>Actinomycetes</taxon>
        <taxon>Pseudonocardiales</taxon>
        <taxon>Pseudonocardiaceae</taxon>
        <taxon>Kibdelosporangium</taxon>
    </lineage>
</organism>
<dbReference type="EMBL" id="JAJVCN010000005">
    <property type="protein sequence ID" value="MCE7011694.1"/>
    <property type="molecule type" value="Genomic_DNA"/>
</dbReference>
<dbReference type="EMBL" id="JAJVCN010000004">
    <property type="protein sequence ID" value="MCE7010057.1"/>
    <property type="molecule type" value="Genomic_DNA"/>
</dbReference>
<evidence type="ECO:0000313" key="4">
    <source>
        <dbReference type="Proteomes" id="UP001521150"/>
    </source>
</evidence>
<dbReference type="RefSeq" id="WP_233731535.1">
    <property type="nucleotide sequence ID" value="NZ_JAJVCN010000004.1"/>
</dbReference>
<name>A0ABS8ZR27_9PSEU</name>
<evidence type="ECO:0000313" key="3">
    <source>
        <dbReference type="EMBL" id="MCE7011694.1"/>
    </source>
</evidence>
<feature type="region of interest" description="Disordered" evidence="1">
    <location>
        <begin position="1"/>
        <end position="41"/>
    </location>
</feature>
<dbReference type="Gene3D" id="1.10.287.1060">
    <property type="entry name" value="ESAT-6-like"/>
    <property type="match status" value="1"/>
</dbReference>
<protein>
    <recommendedName>
        <fullName evidence="5">PE family protein</fullName>
    </recommendedName>
</protein>
<comment type="caution">
    <text evidence="2">The sequence shown here is derived from an EMBL/GenBank/DDBJ whole genome shotgun (WGS) entry which is preliminary data.</text>
</comment>
<keyword evidence="4" id="KW-1185">Reference proteome</keyword>
<sequence>MPKPDIDGPAGGYRNAPTGAPAVGAAVPGGSTPWSPSGQFSVDTGELAQAVAAFRGAAESAVAAQAGMPSATGTPWGTDPLGKSFEGQYLGPAEGVQDAVSALARLLEDTADKLDAIRRNAETTEQNAITIATSLSS</sequence>
<gene>
    <name evidence="2" type="ORF">LWC34_45725</name>
    <name evidence="3" type="ORF">LWC34_54115</name>
</gene>